<dbReference type="InterPro" id="IPR018445">
    <property type="entry name" value="Put_Phosphate_transp_reg"/>
</dbReference>
<evidence type="ECO:0008006" key="4">
    <source>
        <dbReference type="Google" id="ProtNLM"/>
    </source>
</evidence>
<dbReference type="EMBL" id="LKCM01000109">
    <property type="protein sequence ID" value="KPQ44100.1"/>
    <property type="molecule type" value="Genomic_DNA"/>
</dbReference>
<accession>A0A0P8CBA2</accession>
<sequence length="209" mass="24200">MGLKEWLIPQDKHFFNMLENESNNVLDGSKIFLEMLNNYENIKEKQQKIKDIEHQGDDFVHEIFEELNKTFITPIDHEDISALASAFDDVLDYIDGTAARFVLYEIKKPEESMIRLAEVILKQATELNLAICGLRNIKNPKDIEKRCIEVNRLENVADDIYKSSVALLFKQKDAIEIMKLKEIYERLEFATDKCEDAANVISDIVVKNS</sequence>
<evidence type="ECO:0000313" key="2">
    <source>
        <dbReference type="EMBL" id="KPQ44100.1"/>
    </source>
</evidence>
<gene>
    <name evidence="2" type="ORF">MPEBLZ_01324</name>
</gene>
<evidence type="ECO:0000256" key="1">
    <source>
        <dbReference type="ARBA" id="ARBA00008591"/>
    </source>
</evidence>
<dbReference type="InterPro" id="IPR052912">
    <property type="entry name" value="UPF0111_domain"/>
</dbReference>
<dbReference type="PANTHER" id="PTHR37298">
    <property type="entry name" value="UPF0111 PROTEIN YKAA"/>
    <property type="match status" value="1"/>
</dbReference>
<organism evidence="2 3">
    <name type="scientific">Candidatus Methanoperedens nitratireducens</name>
    <dbReference type="NCBI Taxonomy" id="1392998"/>
    <lineage>
        <taxon>Archaea</taxon>
        <taxon>Methanobacteriati</taxon>
        <taxon>Methanobacteriota</taxon>
        <taxon>Stenosarchaea group</taxon>
        <taxon>Methanomicrobia</taxon>
        <taxon>Methanosarcinales</taxon>
        <taxon>ANME-2 cluster</taxon>
        <taxon>Candidatus Methanoperedentaceae</taxon>
        <taxon>Candidatus Methanoperedens</taxon>
    </lineage>
</organism>
<proteinExistence type="inferred from homology"/>
<dbReference type="AlphaFoldDB" id="A0A0P8CBA2"/>
<dbReference type="InterPro" id="IPR038078">
    <property type="entry name" value="PhoU-like_sf"/>
</dbReference>
<dbReference type="PATRIC" id="fig|1719120.3.peg.1423"/>
<comment type="caution">
    <text evidence="2">The sequence shown here is derived from an EMBL/GenBank/DDBJ whole genome shotgun (WGS) entry which is preliminary data.</text>
</comment>
<dbReference type="Pfam" id="PF01865">
    <property type="entry name" value="PhoU_div"/>
    <property type="match status" value="1"/>
</dbReference>
<protein>
    <recommendedName>
        <fullName evidence="4">Phosphate transport regulator</fullName>
    </recommendedName>
</protein>
<reference evidence="2 3" key="1">
    <citation type="submission" date="2015-09" db="EMBL/GenBank/DDBJ databases">
        <title>A metagenomics-based metabolic model of nitrate-dependent anaerobic oxidation of methane by Methanoperedens-like archaea.</title>
        <authorList>
            <person name="Arshad A."/>
            <person name="Speth D.R."/>
            <person name="De Graaf R.M."/>
            <person name="Op Den Camp H.J."/>
            <person name="Jetten M.S."/>
            <person name="Welte C.U."/>
        </authorList>
    </citation>
    <scope>NUCLEOTIDE SEQUENCE [LARGE SCALE GENOMIC DNA]</scope>
</reference>
<dbReference type="PANTHER" id="PTHR37298:SF1">
    <property type="entry name" value="UPF0111 PROTEIN YKAA"/>
    <property type="match status" value="1"/>
</dbReference>
<name>A0A0P8CBA2_9EURY</name>
<dbReference type="Gene3D" id="1.20.58.220">
    <property type="entry name" value="Phosphate transport system protein phou homolog 2, domain 2"/>
    <property type="match status" value="1"/>
</dbReference>
<dbReference type="Proteomes" id="UP000050360">
    <property type="component" value="Unassembled WGS sequence"/>
</dbReference>
<comment type="similarity">
    <text evidence="1">Belongs to the UPF0111 family.</text>
</comment>
<evidence type="ECO:0000313" key="3">
    <source>
        <dbReference type="Proteomes" id="UP000050360"/>
    </source>
</evidence>